<evidence type="ECO:0000313" key="3">
    <source>
        <dbReference type="EMBL" id="WGZ96347.1"/>
    </source>
</evidence>
<reference evidence="3" key="2">
    <citation type="submission" date="2023-04" db="EMBL/GenBank/DDBJ databases">
        <authorList>
            <person name="Beletskiy A.V."/>
            <person name="Mardanov A.V."/>
            <person name="Ravin N.V."/>
        </authorList>
    </citation>
    <scope>NUCLEOTIDE SEQUENCE</scope>
    <source>
        <strain evidence="3">GKL-02</strain>
    </source>
</reference>
<keyword evidence="1" id="KW-0175">Coiled coil</keyword>
<dbReference type="Pfam" id="PF13558">
    <property type="entry name" value="SbcC_Walker_B"/>
    <property type="match status" value="1"/>
</dbReference>
<feature type="coiled-coil region" evidence="1">
    <location>
        <begin position="632"/>
        <end position="728"/>
    </location>
</feature>
<protein>
    <submittedName>
        <fullName evidence="3">ATP-binding protein</fullName>
    </submittedName>
</protein>
<accession>A0AA95KS83</accession>
<dbReference type="SUPFAM" id="SSF52540">
    <property type="entry name" value="P-loop containing nucleoside triphosphate hydrolases"/>
    <property type="match status" value="1"/>
</dbReference>
<reference evidence="3" key="1">
    <citation type="journal article" date="2023" name="Int. J. Mol. Sci.">
        <title>Metagenomics Revealed a New Genus 'Candidatus Thiocaldithrix dubininis' gen. nov., sp. nov. and a New Species 'Candidatus Thiothrix putei' sp. nov. in the Family Thiotrichaceae, Some Members of Which Have Traits of Both Na+- and H+-Motive Energetics.</title>
        <authorList>
            <person name="Ravin N.V."/>
            <person name="Muntyan M.S."/>
            <person name="Smolyakov D.D."/>
            <person name="Rudenko T.S."/>
            <person name="Beletsky A.V."/>
            <person name="Mardanov A.V."/>
            <person name="Grabovich M.Y."/>
        </authorList>
    </citation>
    <scope>NUCLEOTIDE SEQUENCE</scope>
    <source>
        <strain evidence="3">GKL-02</strain>
    </source>
</reference>
<dbReference type="InterPro" id="IPR027417">
    <property type="entry name" value="P-loop_NTPase"/>
</dbReference>
<dbReference type="Proteomes" id="UP001301326">
    <property type="component" value="Chromosome"/>
</dbReference>
<sequence>MNDPQPLSLDFASDDTQTGFRLHHLEVYNWGTFDQHVWKIAPQGHNALLTGDIGSGKSTLVDAITTLLVPTQRITYNKAAGAEGKERSLGSYVRGEYKSEKNELGQGAKAVALRDEKHYSVLLGWFYNPGFAQGMTLAQVFWLKEGSRQPERFYVTAENLLTIREHFANFGNDISALRKRLAKLPGVAVIDTFKEYAARFRRYFGIQSEQALDLFYQTVSMKSVGNLTDFVRTHMLEDTGVEQQIHSLCRDFDNLNRLHEAVLKARRQISLLQPLDSNLADYTQLSSSIHALRAAREALGCWFAVQEVGLLTERLQNLRHDAERLSHRRTQLETSIQTLRTQEDDLHRSIEDQGGRRLRELEKEMATLEKDRTRCQRQYDHWQTNITQLGLTAELSEDNFYHNRQRVEVLEADIQQQERVSQAEYDDYAIRLHLQRGQQQQLQADIDSLRQRKSNIPRQNLAMRQTMLEVLNLPEEDLPFAGELLQVDETERLWEGAAERVLHNFGLSLLVPERHYERVSHYVEQTHLHGRLVYYRVQTPSTSRRGELDPQSLVRKLRIKADSEFYPWLEHALHERFDYHCATDMQDFRRHHQALSQNGQVKGGGQRHEKDDRHNLHDRSRYVLGWSNRDKLQALEAQAEALIRQIHQTADVLSQVERQRQGLRQQQNALRDVQKVRDFSEIDWHTPARAMQQLREEQQRIENSSDILQSLQAQLQTSRQQREEADRKHSEVLLEQGTLNNKITNAEDEQARATEQAALLPATALAQHHGLLEHWRQQVLGDTAFNLRSLGKQQSDIRSAMQAHLDSDEGKNRRLSQKIVQQMQDYKRDYPADTSEVDASLESAGEFQRMLAVLQSEDLPRHEQKFKAMLNEQTIQGIVMLQNQLEKERRAIDDKLDAINRSLQGIEYNAGTYILLLATQTQDAEIRDFRADLRQCLSHSLDDDEMYTETRFLQVKHIIDRLNGREGFSELDRKWMRKVSDVRNWYVFSASERWREDDTEREFYSDSAGKSGGQKEKLAYTVLASALAYQFGLEWGQVRSRSFRFVVIDEAFGRGSDESTRYGLELFRKLNLQLLIVTPLQKIHVIEDYINSVHFVHNEAGQKSLVRNLSIEEYRREKAGRVGGA</sequence>
<dbReference type="KEGG" id="tput:QJT81_10420"/>
<dbReference type="Pfam" id="PF13555">
    <property type="entry name" value="AAA_29"/>
    <property type="match status" value="1"/>
</dbReference>
<evidence type="ECO:0000256" key="2">
    <source>
        <dbReference type="SAM" id="MobiDB-lite"/>
    </source>
</evidence>
<keyword evidence="3" id="KW-0547">Nucleotide-binding</keyword>
<dbReference type="EMBL" id="CP124756">
    <property type="protein sequence ID" value="WGZ96347.1"/>
    <property type="molecule type" value="Genomic_DNA"/>
</dbReference>
<proteinExistence type="predicted"/>
<evidence type="ECO:0000256" key="1">
    <source>
        <dbReference type="SAM" id="Coils"/>
    </source>
</evidence>
<feature type="compositionally biased region" description="Basic and acidic residues" evidence="2">
    <location>
        <begin position="606"/>
        <end position="615"/>
    </location>
</feature>
<keyword evidence="3" id="KW-0067">ATP-binding</keyword>
<dbReference type="GO" id="GO:0005524">
    <property type="term" value="F:ATP binding"/>
    <property type="evidence" value="ECO:0007669"/>
    <property type="project" value="UniProtKB-KW"/>
</dbReference>
<feature type="region of interest" description="Disordered" evidence="2">
    <location>
        <begin position="596"/>
        <end position="615"/>
    </location>
</feature>
<dbReference type="Gene3D" id="3.40.50.300">
    <property type="entry name" value="P-loop containing nucleotide triphosphate hydrolases"/>
    <property type="match status" value="1"/>
</dbReference>
<feature type="coiled-coil region" evidence="1">
    <location>
        <begin position="308"/>
        <end position="378"/>
    </location>
</feature>
<organism evidence="3">
    <name type="scientific">Candidatus Thiothrix putei</name>
    <dbReference type="NCBI Taxonomy" id="3080811"/>
    <lineage>
        <taxon>Bacteria</taxon>
        <taxon>Pseudomonadati</taxon>
        <taxon>Pseudomonadota</taxon>
        <taxon>Gammaproteobacteria</taxon>
        <taxon>Thiotrichales</taxon>
        <taxon>Thiotrichaceae</taxon>
        <taxon>Thiothrix</taxon>
    </lineage>
</organism>
<name>A0AA95KS83_9GAMM</name>
<dbReference type="AlphaFoldDB" id="A0AA95KS83"/>
<gene>
    <name evidence="3" type="ORF">QJT81_10420</name>
</gene>